<organism evidence="1 2">
    <name type="scientific">Hymenobacter nivis</name>
    <dbReference type="NCBI Taxonomy" id="1850093"/>
    <lineage>
        <taxon>Bacteria</taxon>
        <taxon>Pseudomonadati</taxon>
        <taxon>Bacteroidota</taxon>
        <taxon>Cytophagia</taxon>
        <taxon>Cytophagales</taxon>
        <taxon>Hymenobacteraceae</taxon>
        <taxon>Hymenobacter</taxon>
    </lineage>
</organism>
<reference evidence="1 2" key="1">
    <citation type="journal article" date="2019" name="Environ. Microbiol.">
        <title>Species interactions and distinct microbial communities in high Arctic permafrost affected cryosols are associated with the CH4 and CO2 gas fluxes.</title>
        <authorList>
            <person name="Altshuler I."/>
            <person name="Hamel J."/>
            <person name="Turney S."/>
            <person name="Magnuson E."/>
            <person name="Levesque R."/>
            <person name="Greer C."/>
            <person name="Whyte L.G."/>
        </authorList>
    </citation>
    <scope>NUCLEOTIDE SEQUENCE [LARGE SCALE GENOMIC DNA]</scope>
    <source>
        <strain evidence="1 2">S9.2P</strain>
    </source>
</reference>
<dbReference type="AlphaFoldDB" id="A0A502GV24"/>
<keyword evidence="2" id="KW-1185">Reference proteome</keyword>
<proteinExistence type="predicted"/>
<dbReference type="EMBL" id="RCYZ01000005">
    <property type="protein sequence ID" value="TPG65312.1"/>
    <property type="molecule type" value="Genomic_DNA"/>
</dbReference>
<sequence>MKTEGEGTGAAAGAPVTVLGAVGRVVLATTADAGGTAALALPPGQSGVYIVRAGTQALRLTVQ</sequence>
<evidence type="ECO:0000313" key="1">
    <source>
        <dbReference type="EMBL" id="TPG65312.1"/>
    </source>
</evidence>
<comment type="caution">
    <text evidence="1">The sequence shown here is derived from an EMBL/GenBank/DDBJ whole genome shotgun (WGS) entry which is preliminary data.</text>
</comment>
<evidence type="ECO:0000313" key="2">
    <source>
        <dbReference type="Proteomes" id="UP000317646"/>
    </source>
</evidence>
<name>A0A502GV24_9BACT</name>
<dbReference type="Proteomes" id="UP000317646">
    <property type="component" value="Unassembled WGS sequence"/>
</dbReference>
<accession>A0A502GV24</accession>
<protein>
    <recommendedName>
        <fullName evidence="3">T9SS C-terminal target domain-containing protein</fullName>
    </recommendedName>
</protein>
<evidence type="ECO:0008006" key="3">
    <source>
        <dbReference type="Google" id="ProtNLM"/>
    </source>
</evidence>
<gene>
    <name evidence="1" type="ORF">EAH73_12560</name>
</gene>